<dbReference type="PANTHER" id="PTHR10947:SF0">
    <property type="entry name" value="PHENYLALANINE--TRNA LIGASE BETA SUBUNIT"/>
    <property type="match status" value="1"/>
</dbReference>
<dbReference type="AlphaFoldDB" id="A0A2H0V8S1"/>
<name>A0A2H0V8S1_9BACT</name>
<organism evidence="20 21">
    <name type="scientific">Candidatus Falkowbacteria bacterium CG10_big_fil_rev_8_21_14_0_10_37_18</name>
    <dbReference type="NCBI Taxonomy" id="1974562"/>
    <lineage>
        <taxon>Bacteria</taxon>
        <taxon>Candidatus Falkowiibacteriota</taxon>
    </lineage>
</organism>
<sequence length="814" mass="90538">MYISLNWLKEFIKIPAKISAEIIATELTQHTVEVEAFVNQAERFDKVVVGKVLEVNPHPNADRLRLTVVDVQSEKLNIVCGAPNVAVGQLVPVALSGAVLPDGTEIKATEIRGEQSNGMLCAEDELGLGQNHEGIMVLSVGTKVGMPFAKYLKTADVILEVDNKSLSNRPDLLCHYGLARELSVIFDIDLKPYDKFLNKFDLSISKDKSLSVKVEDQKLCPRYQALKIENIVVKESPAWLKERLIAAQQRPVNNIVDLTNYIMLEIGQPMHAFDADKVKKITVRPARVNEIIETLDGQERTLNTDDLVIAVDKEAVAIAGIMGGQESGVSSETTSIVLEAANFQAASVRRTSQRLGLRSESSLRFEKSLDPALTEIAIRRFLTLLKKLCPEFKIGGNLIDIKGAENEVLVIDLDLFWLEKKIGQPIPRDEVINILKKLGFTVTEVTTKKDSIDILSVTVPSWRATKDVNIKEDLAEEILRFYGYDNVVSRLPLEILRTPESNQRLILERKIKNILSLRASLMETYNYSFVGVDQLTKLHVDFSHYLKVVNPLSEIHTHLRQSLIPGLVANIKSNQAKADSLAFFEIGSVFFDSAGNLPKETGGEESLPYQEKRLAFVLADENDNLLGRLKGVVNMLLQSLLGFNTEVEFIEVDNIPGWATAGISAKIITMGHDIGLVTMVSPAATAAVNLKKPIALAEINFDLLFDLVLAQPNLKFSGVLKYPPLTRDLAIVVSEEILYNKVRKAIKDFDALIKSVELFDVYSGDKLESGKKSLAWHLVYQSEDKTLTSNEVDNLQNKLLEYLAENLGAKLRDF</sequence>
<dbReference type="Gene3D" id="3.50.40.10">
    <property type="entry name" value="Phenylalanyl-trna Synthetase, Chain B, domain 3"/>
    <property type="match status" value="1"/>
</dbReference>
<dbReference type="FunFam" id="3.30.70.380:FF:000001">
    <property type="entry name" value="Phenylalanine--tRNA ligase beta subunit"/>
    <property type="match status" value="1"/>
</dbReference>
<reference evidence="21" key="1">
    <citation type="submission" date="2017-09" db="EMBL/GenBank/DDBJ databases">
        <title>Depth-based differentiation of microbial function through sediment-hosted aquifers and enrichment of novel symbionts in the deep terrestrial subsurface.</title>
        <authorList>
            <person name="Probst A.J."/>
            <person name="Ladd B."/>
            <person name="Jarett J.K."/>
            <person name="Geller-Mcgrath D.E."/>
            <person name="Sieber C.M.K."/>
            <person name="Emerson J.B."/>
            <person name="Anantharaman K."/>
            <person name="Thomas B.C."/>
            <person name="Malmstrom R."/>
            <person name="Stieglmeier M."/>
            <person name="Klingl A."/>
            <person name="Woyke T."/>
            <person name="Ryan C.M."/>
            <person name="Banfield J.F."/>
        </authorList>
    </citation>
    <scope>NUCLEOTIDE SEQUENCE [LARGE SCALE GENOMIC DNA]</scope>
</reference>
<dbReference type="InterPro" id="IPR045864">
    <property type="entry name" value="aa-tRNA-synth_II/BPL/LPL"/>
</dbReference>
<evidence type="ECO:0000256" key="12">
    <source>
        <dbReference type="ARBA" id="ARBA00022917"/>
    </source>
</evidence>
<evidence type="ECO:0000256" key="2">
    <source>
        <dbReference type="ARBA" id="ARBA00008653"/>
    </source>
</evidence>
<evidence type="ECO:0000256" key="11">
    <source>
        <dbReference type="ARBA" id="ARBA00022884"/>
    </source>
</evidence>
<evidence type="ECO:0000313" key="21">
    <source>
        <dbReference type="Proteomes" id="UP000229972"/>
    </source>
</evidence>
<dbReference type="Gene3D" id="3.30.70.380">
    <property type="entry name" value="Ferrodoxin-fold anticodon-binding domain"/>
    <property type="match status" value="1"/>
</dbReference>
<dbReference type="InterPro" id="IPR005121">
    <property type="entry name" value="Fdx_antiC-bd"/>
</dbReference>
<accession>A0A2H0V8S1</accession>
<dbReference type="InterPro" id="IPR005147">
    <property type="entry name" value="tRNA_synthase_B5-dom"/>
</dbReference>
<dbReference type="SUPFAM" id="SSF54991">
    <property type="entry name" value="Anticodon-binding domain of PheRS"/>
    <property type="match status" value="1"/>
</dbReference>
<comment type="subunit">
    <text evidence="3 15">Tetramer of two alpha and two beta subunits.</text>
</comment>
<keyword evidence="6 15" id="KW-0436">Ligase</keyword>
<evidence type="ECO:0000256" key="5">
    <source>
        <dbReference type="ARBA" id="ARBA00022555"/>
    </source>
</evidence>
<feature type="domain" description="TRNA-binding" evidence="17">
    <location>
        <begin position="41"/>
        <end position="149"/>
    </location>
</feature>
<dbReference type="InterPro" id="IPR020825">
    <property type="entry name" value="Phe-tRNA_synthase-like_B3/B4"/>
</dbReference>
<feature type="binding site" evidence="15">
    <location>
        <position position="477"/>
    </location>
    <ligand>
        <name>Mg(2+)</name>
        <dbReference type="ChEBI" id="CHEBI:18420"/>
        <note>shared with alpha subunit</note>
    </ligand>
</feature>
<dbReference type="Proteomes" id="UP000229972">
    <property type="component" value="Unassembled WGS sequence"/>
</dbReference>
<dbReference type="PROSITE" id="PS51483">
    <property type="entry name" value="B5"/>
    <property type="match status" value="1"/>
</dbReference>
<dbReference type="Pfam" id="PF17759">
    <property type="entry name" value="tRNA_synthFbeta"/>
    <property type="match status" value="1"/>
</dbReference>
<dbReference type="SUPFAM" id="SSF46955">
    <property type="entry name" value="Putative DNA-binding domain"/>
    <property type="match status" value="1"/>
</dbReference>
<dbReference type="NCBIfam" id="NF045760">
    <property type="entry name" value="YtpR"/>
    <property type="match status" value="1"/>
</dbReference>
<comment type="similarity">
    <text evidence="2 15">Belongs to the phenylalanyl-tRNA synthetase beta subunit family. Type 1 subfamily.</text>
</comment>
<keyword evidence="4 15" id="KW-0963">Cytoplasm</keyword>
<dbReference type="Pfam" id="PF03483">
    <property type="entry name" value="B3_4"/>
    <property type="match status" value="1"/>
</dbReference>
<dbReference type="Pfam" id="PF03147">
    <property type="entry name" value="FDX-ACB"/>
    <property type="match status" value="1"/>
</dbReference>
<dbReference type="EC" id="6.1.1.20" evidence="15"/>
<evidence type="ECO:0000256" key="7">
    <source>
        <dbReference type="ARBA" id="ARBA00022723"/>
    </source>
</evidence>
<evidence type="ECO:0000256" key="3">
    <source>
        <dbReference type="ARBA" id="ARBA00011209"/>
    </source>
</evidence>
<dbReference type="Gene3D" id="2.40.50.140">
    <property type="entry name" value="Nucleic acid-binding proteins"/>
    <property type="match status" value="1"/>
</dbReference>
<dbReference type="SUPFAM" id="SSF50249">
    <property type="entry name" value="Nucleic acid-binding proteins"/>
    <property type="match status" value="1"/>
</dbReference>
<gene>
    <name evidence="15" type="primary">pheT</name>
    <name evidence="20" type="ORF">COT93_02235</name>
</gene>
<evidence type="ECO:0000256" key="10">
    <source>
        <dbReference type="ARBA" id="ARBA00022842"/>
    </source>
</evidence>
<dbReference type="InterPro" id="IPR036690">
    <property type="entry name" value="Fdx_antiC-bd_sf"/>
</dbReference>
<evidence type="ECO:0000256" key="9">
    <source>
        <dbReference type="ARBA" id="ARBA00022840"/>
    </source>
</evidence>
<protein>
    <recommendedName>
        <fullName evidence="15">Phenylalanine--tRNA ligase beta subunit</fullName>
        <ecNumber evidence="15">6.1.1.20</ecNumber>
    </recommendedName>
    <alternativeName>
        <fullName evidence="15">Phenylalanyl-tRNA synthetase beta subunit</fullName>
        <shortName evidence="15">PheRS</shortName>
    </alternativeName>
</protein>
<evidence type="ECO:0000259" key="19">
    <source>
        <dbReference type="PROSITE" id="PS51483"/>
    </source>
</evidence>
<dbReference type="InterPro" id="IPR002547">
    <property type="entry name" value="tRNA-bd_dom"/>
</dbReference>
<dbReference type="PANTHER" id="PTHR10947">
    <property type="entry name" value="PHENYLALANYL-TRNA SYNTHETASE BETA CHAIN AND LEUCINE-RICH REPEAT-CONTAINING PROTEIN 47"/>
    <property type="match status" value="1"/>
</dbReference>
<dbReference type="GO" id="GO:0004826">
    <property type="term" value="F:phenylalanine-tRNA ligase activity"/>
    <property type="evidence" value="ECO:0007669"/>
    <property type="project" value="UniProtKB-UniRule"/>
</dbReference>
<dbReference type="SUPFAM" id="SSF55681">
    <property type="entry name" value="Class II aaRS and biotin synthetases"/>
    <property type="match status" value="1"/>
</dbReference>
<dbReference type="NCBIfam" id="TIGR00472">
    <property type="entry name" value="pheT_bact"/>
    <property type="match status" value="1"/>
</dbReference>
<dbReference type="InterPro" id="IPR004532">
    <property type="entry name" value="Phe-tRNA-ligase_IIc_bsu_bact"/>
</dbReference>
<dbReference type="GO" id="GO:0005524">
    <property type="term" value="F:ATP binding"/>
    <property type="evidence" value="ECO:0007669"/>
    <property type="project" value="UniProtKB-UniRule"/>
</dbReference>
<evidence type="ECO:0000256" key="6">
    <source>
        <dbReference type="ARBA" id="ARBA00022598"/>
    </source>
</evidence>
<dbReference type="SMART" id="SM00874">
    <property type="entry name" value="B5"/>
    <property type="match status" value="1"/>
</dbReference>
<dbReference type="InterPro" id="IPR045060">
    <property type="entry name" value="Phe-tRNA-ligase_IIc_bsu"/>
</dbReference>
<keyword evidence="5 16" id="KW-0820">tRNA-binding</keyword>
<feature type="binding site" evidence="15">
    <location>
        <position position="467"/>
    </location>
    <ligand>
        <name>Mg(2+)</name>
        <dbReference type="ChEBI" id="CHEBI:18420"/>
        <note>shared with alpha subunit</note>
    </ligand>
</feature>
<dbReference type="InterPro" id="IPR033714">
    <property type="entry name" value="tRNA_bind_bactPheRS"/>
</dbReference>
<keyword evidence="9 15" id="KW-0067">ATP-binding</keyword>
<dbReference type="HAMAP" id="MF_00283">
    <property type="entry name" value="Phe_tRNA_synth_beta1"/>
    <property type="match status" value="1"/>
</dbReference>
<evidence type="ECO:0000256" key="15">
    <source>
        <dbReference type="HAMAP-Rule" id="MF_00283"/>
    </source>
</evidence>
<proteinExistence type="inferred from homology"/>
<dbReference type="Gene3D" id="3.30.56.10">
    <property type="match status" value="2"/>
</dbReference>
<dbReference type="FunFam" id="2.40.50.140:FF:000045">
    <property type="entry name" value="Phenylalanine--tRNA ligase beta subunit"/>
    <property type="match status" value="1"/>
</dbReference>
<evidence type="ECO:0000256" key="4">
    <source>
        <dbReference type="ARBA" id="ARBA00022490"/>
    </source>
</evidence>
<dbReference type="PROSITE" id="PS51447">
    <property type="entry name" value="FDX_ACB"/>
    <property type="match status" value="1"/>
</dbReference>
<evidence type="ECO:0000259" key="17">
    <source>
        <dbReference type="PROSITE" id="PS50886"/>
    </source>
</evidence>
<dbReference type="GO" id="GO:0000287">
    <property type="term" value="F:magnesium ion binding"/>
    <property type="evidence" value="ECO:0007669"/>
    <property type="project" value="UniProtKB-UniRule"/>
</dbReference>
<comment type="caution">
    <text evidence="20">The sequence shown here is derived from an EMBL/GenBank/DDBJ whole genome shotgun (WGS) entry which is preliminary data.</text>
</comment>
<dbReference type="SUPFAM" id="SSF56037">
    <property type="entry name" value="PheT/TilS domain"/>
    <property type="match status" value="1"/>
</dbReference>
<evidence type="ECO:0000256" key="1">
    <source>
        <dbReference type="ARBA" id="ARBA00004496"/>
    </source>
</evidence>
<dbReference type="InterPro" id="IPR041616">
    <property type="entry name" value="PheRS_beta_core"/>
</dbReference>
<keyword evidence="11 16" id="KW-0694">RNA-binding</keyword>
<dbReference type="SMART" id="SM00873">
    <property type="entry name" value="B3_4"/>
    <property type="match status" value="1"/>
</dbReference>
<dbReference type="SMART" id="SM00896">
    <property type="entry name" value="FDX-ACB"/>
    <property type="match status" value="1"/>
</dbReference>
<feature type="domain" description="B5" evidence="19">
    <location>
        <begin position="406"/>
        <end position="489"/>
    </location>
</feature>
<dbReference type="GO" id="GO:0000049">
    <property type="term" value="F:tRNA binding"/>
    <property type="evidence" value="ECO:0007669"/>
    <property type="project" value="UniProtKB-UniRule"/>
</dbReference>
<evidence type="ECO:0000256" key="13">
    <source>
        <dbReference type="ARBA" id="ARBA00023146"/>
    </source>
</evidence>
<keyword evidence="8 15" id="KW-0547">Nucleotide-binding</keyword>
<comment type="subcellular location">
    <subcellularLocation>
        <location evidence="1 15">Cytoplasm</location>
    </subcellularLocation>
</comment>
<dbReference type="Pfam" id="PF01588">
    <property type="entry name" value="tRNA_bind"/>
    <property type="match status" value="1"/>
</dbReference>
<keyword evidence="10 15" id="KW-0460">Magnesium</keyword>
<evidence type="ECO:0000256" key="14">
    <source>
        <dbReference type="ARBA" id="ARBA00049255"/>
    </source>
</evidence>
<dbReference type="Pfam" id="PF03484">
    <property type="entry name" value="B5"/>
    <property type="match status" value="1"/>
</dbReference>
<feature type="binding site" evidence="15">
    <location>
        <position position="476"/>
    </location>
    <ligand>
        <name>Mg(2+)</name>
        <dbReference type="ChEBI" id="CHEBI:18420"/>
        <note>shared with alpha subunit</note>
    </ligand>
</feature>
<keyword evidence="7 15" id="KW-0479">Metal-binding</keyword>
<evidence type="ECO:0000313" key="20">
    <source>
        <dbReference type="EMBL" id="PIR95463.1"/>
    </source>
</evidence>
<dbReference type="CDD" id="cd02796">
    <property type="entry name" value="tRNA_bind_bactPheRS"/>
    <property type="match status" value="1"/>
</dbReference>
<evidence type="ECO:0000259" key="18">
    <source>
        <dbReference type="PROSITE" id="PS51447"/>
    </source>
</evidence>
<feature type="domain" description="FDX-ACB" evidence="18">
    <location>
        <begin position="720"/>
        <end position="812"/>
    </location>
</feature>
<dbReference type="InterPro" id="IPR009061">
    <property type="entry name" value="DNA-bd_dom_put_sf"/>
</dbReference>
<evidence type="ECO:0000256" key="16">
    <source>
        <dbReference type="PROSITE-ProRule" id="PRU00209"/>
    </source>
</evidence>
<dbReference type="Gene3D" id="3.30.930.10">
    <property type="entry name" value="Bira Bifunctional Protein, Domain 2"/>
    <property type="match status" value="1"/>
</dbReference>
<dbReference type="InterPro" id="IPR005146">
    <property type="entry name" value="B3/B4_tRNA-bd"/>
</dbReference>
<dbReference type="GO" id="GO:0009328">
    <property type="term" value="C:phenylalanine-tRNA ligase complex"/>
    <property type="evidence" value="ECO:0007669"/>
    <property type="project" value="TreeGrafter"/>
</dbReference>
<feature type="binding site" evidence="15">
    <location>
        <position position="473"/>
    </location>
    <ligand>
        <name>Mg(2+)</name>
        <dbReference type="ChEBI" id="CHEBI:18420"/>
        <note>shared with alpha subunit</note>
    </ligand>
</feature>
<keyword evidence="12 15" id="KW-0648">Protein biosynthesis</keyword>
<dbReference type="EMBL" id="PFAL01000019">
    <property type="protein sequence ID" value="PIR95463.1"/>
    <property type="molecule type" value="Genomic_DNA"/>
</dbReference>
<evidence type="ECO:0000256" key="8">
    <source>
        <dbReference type="ARBA" id="ARBA00022741"/>
    </source>
</evidence>
<comment type="cofactor">
    <cofactor evidence="15">
        <name>Mg(2+)</name>
        <dbReference type="ChEBI" id="CHEBI:18420"/>
    </cofactor>
    <text evidence="15">Binds 2 magnesium ions per tetramer.</text>
</comment>
<dbReference type="GO" id="GO:0006432">
    <property type="term" value="P:phenylalanyl-tRNA aminoacylation"/>
    <property type="evidence" value="ECO:0007669"/>
    <property type="project" value="UniProtKB-UniRule"/>
</dbReference>
<keyword evidence="13 15" id="KW-0030">Aminoacyl-tRNA synthetase</keyword>
<dbReference type="InterPro" id="IPR012340">
    <property type="entry name" value="NA-bd_OB-fold"/>
</dbReference>
<dbReference type="PROSITE" id="PS50886">
    <property type="entry name" value="TRBD"/>
    <property type="match status" value="1"/>
</dbReference>
<comment type="catalytic activity">
    <reaction evidence="14 15">
        <text>tRNA(Phe) + L-phenylalanine + ATP = L-phenylalanyl-tRNA(Phe) + AMP + diphosphate + H(+)</text>
        <dbReference type="Rhea" id="RHEA:19413"/>
        <dbReference type="Rhea" id="RHEA-COMP:9668"/>
        <dbReference type="Rhea" id="RHEA-COMP:9699"/>
        <dbReference type="ChEBI" id="CHEBI:15378"/>
        <dbReference type="ChEBI" id="CHEBI:30616"/>
        <dbReference type="ChEBI" id="CHEBI:33019"/>
        <dbReference type="ChEBI" id="CHEBI:58095"/>
        <dbReference type="ChEBI" id="CHEBI:78442"/>
        <dbReference type="ChEBI" id="CHEBI:78531"/>
        <dbReference type="ChEBI" id="CHEBI:456215"/>
        <dbReference type="EC" id="6.1.1.20"/>
    </reaction>
</comment>